<dbReference type="PANTHER" id="PTHR48050">
    <property type="entry name" value="STEROL 3-BETA-GLUCOSYLTRANSFERASE"/>
    <property type="match status" value="1"/>
</dbReference>
<feature type="domain" description="Erythromycin biosynthesis protein CIII-like C-terminal" evidence="4">
    <location>
        <begin position="417"/>
        <end position="510"/>
    </location>
</feature>
<dbReference type="InterPro" id="IPR002213">
    <property type="entry name" value="UDP_glucos_trans"/>
</dbReference>
<dbReference type="Proteomes" id="UP001221142">
    <property type="component" value="Unassembled WGS sequence"/>
</dbReference>
<dbReference type="AlphaFoldDB" id="A0AAD7BHS9"/>
<name>A0AAD7BHS9_9AGAR</name>
<feature type="region of interest" description="Disordered" evidence="2">
    <location>
        <begin position="621"/>
        <end position="661"/>
    </location>
</feature>
<evidence type="ECO:0000256" key="2">
    <source>
        <dbReference type="SAM" id="MobiDB-lite"/>
    </source>
</evidence>
<reference evidence="5" key="1">
    <citation type="submission" date="2023-03" db="EMBL/GenBank/DDBJ databases">
        <title>Massive genome expansion in bonnet fungi (Mycena s.s.) driven by repeated elements and novel gene families across ecological guilds.</title>
        <authorList>
            <consortium name="Lawrence Berkeley National Laboratory"/>
            <person name="Harder C.B."/>
            <person name="Miyauchi S."/>
            <person name="Viragh M."/>
            <person name="Kuo A."/>
            <person name="Thoen E."/>
            <person name="Andreopoulos B."/>
            <person name="Lu D."/>
            <person name="Skrede I."/>
            <person name="Drula E."/>
            <person name="Henrissat B."/>
            <person name="Morin E."/>
            <person name="Kohler A."/>
            <person name="Barry K."/>
            <person name="LaButti K."/>
            <person name="Morin E."/>
            <person name="Salamov A."/>
            <person name="Lipzen A."/>
            <person name="Mereny Z."/>
            <person name="Hegedus B."/>
            <person name="Baldrian P."/>
            <person name="Stursova M."/>
            <person name="Weitz H."/>
            <person name="Taylor A."/>
            <person name="Grigoriev I.V."/>
            <person name="Nagy L.G."/>
            <person name="Martin F."/>
            <person name="Kauserud H."/>
        </authorList>
    </citation>
    <scope>NUCLEOTIDE SEQUENCE</scope>
    <source>
        <strain evidence="5">9284</strain>
    </source>
</reference>
<feature type="region of interest" description="Disordered" evidence="2">
    <location>
        <begin position="16"/>
        <end position="37"/>
    </location>
</feature>
<dbReference type="SUPFAM" id="SSF53756">
    <property type="entry name" value="UDP-Glycosyltransferase/glycogen phosphorylase"/>
    <property type="match status" value="1"/>
</dbReference>
<dbReference type="InterPro" id="IPR010610">
    <property type="entry name" value="EryCIII-like_C"/>
</dbReference>
<keyword evidence="6" id="KW-1185">Reference proteome</keyword>
<dbReference type="Pfam" id="PF03033">
    <property type="entry name" value="Glyco_transf_28"/>
    <property type="match status" value="1"/>
</dbReference>
<evidence type="ECO:0000259" key="3">
    <source>
        <dbReference type="Pfam" id="PF03033"/>
    </source>
</evidence>
<dbReference type="CDD" id="cd03784">
    <property type="entry name" value="GT1_Gtf-like"/>
    <property type="match status" value="1"/>
</dbReference>
<evidence type="ECO:0000259" key="4">
    <source>
        <dbReference type="Pfam" id="PF06722"/>
    </source>
</evidence>
<dbReference type="Gene3D" id="3.40.50.2000">
    <property type="entry name" value="Glycogen Phosphorylase B"/>
    <property type="match status" value="2"/>
</dbReference>
<sequence>MILEVAEDKCHLAAGSSSYEASQYDPDTVPDDAPPPYSYSYKIPTDENLIDSRTVGNDGRIELDLDSKVGKALANIVPRPPPTPRSPLNFDFRRRDWRIKLNIVIQVVGSRGDVQPFVALGCALQKRGHRVRLATHDVFEGFVRESGLEFYPIGGDPSDLMLFMVRNPGLIPSMKNLREGDVQRKRAMIAEMLDGCWRSCIEPDKVSRAPFVAEAIIANPPSFAHVHCAQCLGIPVHLMFTMPWTATRAFPHPLANIKYSSTDPVTANYISYGVVEFLTWQGLGDVINKWRNSIDLPPVPLSEGPALADTLKVPFTYCWSPALVPKPADWAPHIDVCGFFFRDPPNYSPPPDLDAFLRAGPAPVYIGFGSIVIDDPRRMSDIILEAVKAAGVRAIISRGWSKLDGPAFPDVFWLGDCPHEWLFQHVSAVVHHGGAGTTACGLLNGKPTFIVPFFGDQPFWGNMVAAAGAGPQPIHHSMLDAQNLARGIDFCLTPAASAAAKGIATKMQSESGVETAVDSFHANLPLERLPCEILPNRPAAWSIKKDGGKIRLSKLAVEILVQNSHLERKTLKLHDTKRFYMENQRWDPVTGFQSAVLGTAADIAEAGADVFLKPYEEYKRGAPRSPSLDESFASRSDDKREGLSTNAVAGPSGEGRSGLHTAGAMAAASAQSVGRIITSNVRGVMVDIPLAVTEGFHRMPKLYGEEVRDHGPVKDWKSGAVVAGKTFAYGMTEGMADLFVQPYKGARDEGWLGAAKGFGKGVVGFSAKTSSAAVGLVAYPSQGIYKSLRSVTYEKTRKMITQARKEEGEWLLKREPNVQRSSIVAAYMQLLAAR</sequence>
<gene>
    <name evidence="5" type="ORF">FB45DRAFT_136034</name>
</gene>
<organism evidence="5 6">
    <name type="scientific">Roridomyces roridus</name>
    <dbReference type="NCBI Taxonomy" id="1738132"/>
    <lineage>
        <taxon>Eukaryota</taxon>
        <taxon>Fungi</taxon>
        <taxon>Dikarya</taxon>
        <taxon>Basidiomycota</taxon>
        <taxon>Agaricomycotina</taxon>
        <taxon>Agaricomycetes</taxon>
        <taxon>Agaricomycetidae</taxon>
        <taxon>Agaricales</taxon>
        <taxon>Marasmiineae</taxon>
        <taxon>Mycenaceae</taxon>
        <taxon>Roridomyces</taxon>
    </lineage>
</organism>
<dbReference type="InterPro" id="IPR050426">
    <property type="entry name" value="Glycosyltransferase_28"/>
</dbReference>
<keyword evidence="1 5" id="KW-0808">Transferase</keyword>
<evidence type="ECO:0000313" key="5">
    <source>
        <dbReference type="EMBL" id="KAJ7621159.1"/>
    </source>
</evidence>
<proteinExistence type="predicted"/>
<feature type="domain" description="Glycosyltransferase family 28 N-terminal" evidence="3">
    <location>
        <begin position="103"/>
        <end position="251"/>
    </location>
</feature>
<dbReference type="GO" id="GO:0016906">
    <property type="term" value="F:sterol 3-beta-glucosyltransferase activity"/>
    <property type="evidence" value="ECO:0007669"/>
    <property type="project" value="UniProtKB-ARBA"/>
</dbReference>
<evidence type="ECO:0000313" key="6">
    <source>
        <dbReference type="Proteomes" id="UP001221142"/>
    </source>
</evidence>
<dbReference type="InterPro" id="IPR004276">
    <property type="entry name" value="GlycoTrans_28_N"/>
</dbReference>
<dbReference type="Pfam" id="PF06722">
    <property type="entry name" value="EryCIII-like_C"/>
    <property type="match status" value="1"/>
</dbReference>
<comment type="caution">
    <text evidence="5">The sequence shown here is derived from an EMBL/GenBank/DDBJ whole genome shotgun (WGS) entry which is preliminary data.</text>
</comment>
<dbReference type="EMBL" id="JARKIF010000016">
    <property type="protein sequence ID" value="KAJ7621159.1"/>
    <property type="molecule type" value="Genomic_DNA"/>
</dbReference>
<dbReference type="FunFam" id="3.40.50.2000:FF:000100">
    <property type="entry name" value="Glycosyltransferase family 1 protein"/>
    <property type="match status" value="1"/>
</dbReference>
<dbReference type="GO" id="GO:0005975">
    <property type="term" value="P:carbohydrate metabolic process"/>
    <property type="evidence" value="ECO:0007669"/>
    <property type="project" value="InterPro"/>
</dbReference>
<protein>
    <submittedName>
        <fullName evidence="5">UDP-glucose,sterol transferase</fullName>
    </submittedName>
</protein>
<accession>A0AAD7BHS9</accession>
<dbReference type="FunFam" id="3.40.50.2000:FF:000009">
    <property type="entry name" value="Sterol 3-beta-glucosyltransferase UGT80A2"/>
    <property type="match status" value="1"/>
</dbReference>
<evidence type="ECO:0000256" key="1">
    <source>
        <dbReference type="ARBA" id="ARBA00022679"/>
    </source>
</evidence>
<dbReference type="PANTHER" id="PTHR48050:SF27">
    <property type="entry name" value="GLUCOSYLTRANSFERASE, PUTATIVE (AFU_ORTHOLOGUE AFUA_7G04880)-RELATED"/>
    <property type="match status" value="1"/>
</dbReference>